<dbReference type="HOGENOM" id="CLU_2523674_0_0_5"/>
<dbReference type="EMBL" id="CP002279">
    <property type="protein sequence ID" value="AEH90898.1"/>
    <property type="molecule type" value="Genomic_DNA"/>
</dbReference>
<dbReference type="AlphaFoldDB" id="F7Y7M5"/>
<feature type="region of interest" description="Disordered" evidence="1">
    <location>
        <begin position="1"/>
        <end position="84"/>
    </location>
</feature>
<dbReference type="Proteomes" id="UP000001623">
    <property type="component" value="Chromosome"/>
</dbReference>
<gene>
    <name evidence="2" type="ordered locus">Mesop_6576</name>
</gene>
<feature type="compositionally biased region" description="Basic and acidic residues" evidence="1">
    <location>
        <begin position="47"/>
        <end position="59"/>
    </location>
</feature>
<evidence type="ECO:0000313" key="3">
    <source>
        <dbReference type="Proteomes" id="UP000001623"/>
    </source>
</evidence>
<dbReference type="STRING" id="536019.Mesop_6576"/>
<dbReference type="KEGG" id="mop:Mesop_6576"/>
<evidence type="ECO:0000256" key="1">
    <source>
        <dbReference type="SAM" id="MobiDB-lite"/>
    </source>
</evidence>
<name>F7Y7M5_MESOW</name>
<organism evidence="2 3">
    <name type="scientific">Mesorhizobium opportunistum (strain LMG 24607 / HAMBI 3007 / WSM2075)</name>
    <dbReference type="NCBI Taxonomy" id="536019"/>
    <lineage>
        <taxon>Bacteria</taxon>
        <taxon>Pseudomonadati</taxon>
        <taxon>Pseudomonadota</taxon>
        <taxon>Alphaproteobacteria</taxon>
        <taxon>Hyphomicrobiales</taxon>
        <taxon>Phyllobacteriaceae</taxon>
        <taxon>Mesorhizobium</taxon>
    </lineage>
</organism>
<dbReference type="RefSeq" id="WP_013897213.1">
    <property type="nucleotide sequence ID" value="NC_015675.1"/>
</dbReference>
<accession>F7Y7M5</accession>
<evidence type="ECO:0000313" key="2">
    <source>
        <dbReference type="EMBL" id="AEH90898.1"/>
    </source>
</evidence>
<feature type="compositionally biased region" description="Basic and acidic residues" evidence="1">
    <location>
        <begin position="7"/>
        <end position="18"/>
    </location>
</feature>
<proteinExistence type="predicted"/>
<protein>
    <submittedName>
        <fullName evidence="2">Uncharacterized protein</fullName>
    </submittedName>
</protein>
<reference evidence="2 3" key="1">
    <citation type="submission" date="2010-10" db="EMBL/GenBank/DDBJ databases">
        <title>Complete sequence of Mesorhizobium opportunistum WSM2075.</title>
        <authorList>
            <consortium name="US DOE Joint Genome Institute"/>
            <person name="Lucas S."/>
            <person name="Copeland A."/>
            <person name="Lapidus A."/>
            <person name="Cheng J.-F."/>
            <person name="Bruce D."/>
            <person name="Goodwin L."/>
            <person name="Pitluck S."/>
            <person name="Chertkov O."/>
            <person name="Misra M."/>
            <person name="Detter J.C."/>
            <person name="Han C."/>
            <person name="Tapia R."/>
            <person name="Land M."/>
            <person name="Hauser L."/>
            <person name="Kyrpides N."/>
            <person name="Ovchinnikova G."/>
            <person name="Mavrommatis K.M."/>
            <person name="Tiwari R.P."/>
            <person name="Howieson J.G."/>
            <person name="O'Hara G.W."/>
            <person name="Nandasena K.G."/>
            <person name="Woyke T."/>
        </authorList>
    </citation>
    <scope>NUCLEOTIDE SEQUENCE [LARGE SCALE GENOMIC DNA]</scope>
    <source>
        <strain evidence="3">LMG 24607 / HAMBI 3007 / WSM2075</strain>
    </source>
</reference>
<sequence>MRRKRTNASEKSEVERQEGSAIKESGTLPGSAPTGDDFPRRPKKKRALDGNDQDAHPVSDEPLPDDEEELVTSQNPSRRDIDEP</sequence>